<keyword evidence="1" id="KW-0378">Hydrolase</keyword>
<keyword evidence="1" id="KW-0067">ATP-binding</keyword>
<name>A0ACB8HQE8_CITSI</name>
<protein>
    <submittedName>
        <fullName evidence="1">DEAD-box ATP-dependent RNA helicase 36</fullName>
    </submittedName>
</protein>
<keyword evidence="1" id="KW-0547">Nucleotide-binding</keyword>
<organism evidence="1 2">
    <name type="scientific">Citrus sinensis</name>
    <name type="common">Sweet orange</name>
    <name type="synonym">Citrus aurantium var. sinensis</name>
    <dbReference type="NCBI Taxonomy" id="2711"/>
    <lineage>
        <taxon>Eukaryota</taxon>
        <taxon>Viridiplantae</taxon>
        <taxon>Streptophyta</taxon>
        <taxon>Embryophyta</taxon>
        <taxon>Tracheophyta</taxon>
        <taxon>Spermatophyta</taxon>
        <taxon>Magnoliopsida</taxon>
        <taxon>eudicotyledons</taxon>
        <taxon>Gunneridae</taxon>
        <taxon>Pentapetalae</taxon>
        <taxon>rosids</taxon>
        <taxon>malvids</taxon>
        <taxon>Sapindales</taxon>
        <taxon>Rutaceae</taxon>
        <taxon>Aurantioideae</taxon>
        <taxon>Citrus</taxon>
    </lineage>
</organism>
<evidence type="ECO:0000313" key="2">
    <source>
        <dbReference type="Proteomes" id="UP000829398"/>
    </source>
</evidence>
<dbReference type="Proteomes" id="UP000829398">
    <property type="component" value="Chromosome 9"/>
</dbReference>
<reference evidence="2" key="1">
    <citation type="journal article" date="2023" name="Hortic. Res.">
        <title>A chromosome-level phased genome enabling allele-level studies in sweet orange: a case study on citrus Huanglongbing tolerance.</title>
        <authorList>
            <person name="Wu B."/>
            <person name="Yu Q."/>
            <person name="Deng Z."/>
            <person name="Duan Y."/>
            <person name="Luo F."/>
            <person name="Gmitter F. Jr."/>
        </authorList>
    </citation>
    <scope>NUCLEOTIDE SEQUENCE [LARGE SCALE GENOMIC DNA]</scope>
    <source>
        <strain evidence="2">cv. Valencia</strain>
    </source>
</reference>
<gene>
    <name evidence="1" type="ORF">KPL71_025227</name>
</gene>
<accession>A0ACB8HQE8</accession>
<comment type="caution">
    <text evidence="1">The sequence shown here is derived from an EMBL/GenBank/DDBJ whole genome shotgun (WGS) entry which is preliminary data.</text>
</comment>
<sequence length="765" mass="86266">MDEQILLDRNFPLFAKPKSKTRSKPEPQPEPEPESKNAKTTQLEKFTNPDPNSTTTDSTVTFAGLGLAEWAVQTCKELGMRRPTPVQTHCIPKILEGKDVLGLAQTGSGKTAAFALPILHRLAEDPYGVLALVITPTRELAYQLAEQFKALGSGLHLRCEVVVGGMDLLTQAKSLMNRPHVVIATPGRIKVLLEEDPDIPPVFSRTKFLVLDEADRVLDVGFEEELRVVFQCLPKNRQTLLFSATMTSDLQTLLELSANKAYFYEAYEGFKTVETLKQQYIFIPKNVKDVYLMHVLSKMEDMGIRSAIIFVSTCRSCHLLSLLLEELDQEAVALHSFKSQSQRLSALHRFKSGQATILLATDVASRGLDIPTVDLVLNYDIPRYPRDYVHRVGRTARAGRGGLAVSFVTQQSNKCFPDSLTTIANRALLAAHVVSCKLSSYMFVYNIHYSCRYMGILQNDVDLIHEIEAVVGKQLEEFECKEQEVLSDITRVYKARRVATMKLMDDGFEEKAKERKKQKLKMLAEKGSLKKRSEKRKKSGSRKNFSFIPKKCCCDDHREHDEAGSTTWAMHEYRLGGNVLKQYYKMKIKAECDYVICRIKKKVKNEEENKNDSNAGPMVPTDNHVSRNMSEVELSDSYWSFAENLPNLFSLSEDAINADYDYFDPNLCICLEDLEDDDDKRVVNGMQEQYASANIAIAPVVSAARNEQDQSGHHKRFKAAADEEVSLARAKEINGLDYKTEETGYLEDLVRSCAYYCGDRRAAGS</sequence>
<keyword evidence="1" id="KW-0347">Helicase</keyword>
<dbReference type="EMBL" id="CM039178">
    <property type="protein sequence ID" value="KAH9676984.1"/>
    <property type="molecule type" value="Genomic_DNA"/>
</dbReference>
<keyword evidence="2" id="KW-1185">Reference proteome</keyword>
<evidence type="ECO:0000313" key="1">
    <source>
        <dbReference type="EMBL" id="KAH9676984.1"/>
    </source>
</evidence>
<proteinExistence type="predicted"/>